<accession>A0A9W6U512</accession>
<evidence type="ECO:0000313" key="3">
    <source>
        <dbReference type="EMBL" id="GMF25980.1"/>
    </source>
</evidence>
<feature type="compositionally biased region" description="Low complexity" evidence="1">
    <location>
        <begin position="100"/>
        <end position="119"/>
    </location>
</feature>
<keyword evidence="2" id="KW-1133">Transmembrane helix</keyword>
<feature type="region of interest" description="Disordered" evidence="1">
    <location>
        <begin position="70"/>
        <end position="137"/>
    </location>
</feature>
<comment type="caution">
    <text evidence="3">The sequence shown here is derived from an EMBL/GenBank/DDBJ whole genome shotgun (WGS) entry which is preliminary data.</text>
</comment>
<keyword evidence="4" id="KW-1185">Reference proteome</keyword>
<gene>
    <name evidence="3" type="ORF">Plil01_001077800</name>
</gene>
<keyword evidence="2" id="KW-0472">Membrane</keyword>
<keyword evidence="2" id="KW-0812">Transmembrane</keyword>
<dbReference type="EMBL" id="BSXW01000581">
    <property type="protein sequence ID" value="GMF25980.1"/>
    <property type="molecule type" value="Genomic_DNA"/>
</dbReference>
<feature type="transmembrane region" description="Helical" evidence="2">
    <location>
        <begin position="48"/>
        <end position="67"/>
    </location>
</feature>
<proteinExistence type="predicted"/>
<evidence type="ECO:0000256" key="2">
    <source>
        <dbReference type="SAM" id="Phobius"/>
    </source>
</evidence>
<dbReference type="Proteomes" id="UP001165083">
    <property type="component" value="Unassembled WGS sequence"/>
</dbReference>
<reference evidence="3" key="1">
    <citation type="submission" date="2023-04" db="EMBL/GenBank/DDBJ databases">
        <title>Phytophthora lilii NBRC 32176.</title>
        <authorList>
            <person name="Ichikawa N."/>
            <person name="Sato H."/>
            <person name="Tonouchi N."/>
        </authorList>
    </citation>
    <scope>NUCLEOTIDE SEQUENCE</scope>
    <source>
        <strain evidence="3">NBRC 32176</strain>
    </source>
</reference>
<sequence>MTNALDDYADVSTTRNIDENVHAMPAAYDEKDDMDSLKEKLQRRKKPIYAGLAFLAVVVIGVTVGVASTDSSTANTASAETGQQSQVESDAGAVQAAKDSVSSSGSAGWSSYNHSGSSSDAVAGEASAGQDWSLSTL</sequence>
<name>A0A9W6U512_9STRA</name>
<protein>
    <submittedName>
        <fullName evidence="3">Unnamed protein product</fullName>
    </submittedName>
</protein>
<evidence type="ECO:0000256" key="1">
    <source>
        <dbReference type="SAM" id="MobiDB-lite"/>
    </source>
</evidence>
<organism evidence="3 4">
    <name type="scientific">Phytophthora lilii</name>
    <dbReference type="NCBI Taxonomy" id="2077276"/>
    <lineage>
        <taxon>Eukaryota</taxon>
        <taxon>Sar</taxon>
        <taxon>Stramenopiles</taxon>
        <taxon>Oomycota</taxon>
        <taxon>Peronosporomycetes</taxon>
        <taxon>Peronosporales</taxon>
        <taxon>Peronosporaceae</taxon>
        <taxon>Phytophthora</taxon>
    </lineage>
</organism>
<dbReference type="AlphaFoldDB" id="A0A9W6U512"/>
<feature type="compositionally biased region" description="Low complexity" evidence="1">
    <location>
        <begin position="70"/>
        <end position="81"/>
    </location>
</feature>
<evidence type="ECO:0000313" key="4">
    <source>
        <dbReference type="Proteomes" id="UP001165083"/>
    </source>
</evidence>